<sequence length="119" mass="12883">MRFAAFSVALALVLGAAATPMPHESVPLAVPIIRSPPQGPPTITTISRPSLTRPAPFASRGKRDEAHARGLVNDFEGLKTVFDSIKNTHLSRRDSELESRSLLNSLETSNALDRSDHPM</sequence>
<reference evidence="1" key="1">
    <citation type="submission" date="2021-03" db="EMBL/GenBank/DDBJ databases">
        <authorList>
            <consortium name="DOE Joint Genome Institute"/>
            <person name="Ahrendt S."/>
            <person name="Looney B.P."/>
            <person name="Miyauchi S."/>
            <person name="Morin E."/>
            <person name="Drula E."/>
            <person name="Courty P.E."/>
            <person name="Chicoki N."/>
            <person name="Fauchery L."/>
            <person name="Kohler A."/>
            <person name="Kuo A."/>
            <person name="Labutti K."/>
            <person name="Pangilinan J."/>
            <person name="Lipzen A."/>
            <person name="Riley R."/>
            <person name="Andreopoulos W."/>
            <person name="He G."/>
            <person name="Johnson J."/>
            <person name="Barry K.W."/>
            <person name="Grigoriev I.V."/>
            <person name="Nagy L."/>
            <person name="Hibbett D."/>
            <person name="Henrissat B."/>
            <person name="Matheny P.B."/>
            <person name="Labbe J."/>
            <person name="Martin F."/>
        </authorList>
    </citation>
    <scope>NUCLEOTIDE SEQUENCE</scope>
    <source>
        <strain evidence="1">HHB10654</strain>
    </source>
</reference>
<reference evidence="1" key="2">
    <citation type="journal article" date="2022" name="New Phytol.">
        <title>Evolutionary transition to the ectomycorrhizal habit in the genomes of a hyperdiverse lineage of mushroom-forming fungi.</title>
        <authorList>
            <person name="Looney B."/>
            <person name="Miyauchi S."/>
            <person name="Morin E."/>
            <person name="Drula E."/>
            <person name="Courty P.E."/>
            <person name="Kohler A."/>
            <person name="Kuo A."/>
            <person name="LaButti K."/>
            <person name="Pangilinan J."/>
            <person name="Lipzen A."/>
            <person name="Riley R."/>
            <person name="Andreopoulos W."/>
            <person name="He G."/>
            <person name="Johnson J."/>
            <person name="Nolan M."/>
            <person name="Tritt A."/>
            <person name="Barry K.W."/>
            <person name="Grigoriev I.V."/>
            <person name="Nagy L.G."/>
            <person name="Hibbett D."/>
            <person name="Henrissat B."/>
            <person name="Matheny P.B."/>
            <person name="Labbe J."/>
            <person name="Martin F.M."/>
        </authorList>
    </citation>
    <scope>NUCLEOTIDE SEQUENCE</scope>
    <source>
        <strain evidence="1">HHB10654</strain>
    </source>
</reference>
<keyword evidence="2" id="KW-1185">Reference proteome</keyword>
<name>A0ACB8T2E5_9AGAM</name>
<protein>
    <submittedName>
        <fullName evidence="1">Uncharacterized protein</fullName>
    </submittedName>
</protein>
<gene>
    <name evidence="1" type="ORF">BV25DRAFT_1826046</name>
</gene>
<dbReference type="EMBL" id="MU277209">
    <property type="protein sequence ID" value="KAI0062181.1"/>
    <property type="molecule type" value="Genomic_DNA"/>
</dbReference>
<proteinExistence type="predicted"/>
<comment type="caution">
    <text evidence="1">The sequence shown here is derived from an EMBL/GenBank/DDBJ whole genome shotgun (WGS) entry which is preliminary data.</text>
</comment>
<evidence type="ECO:0000313" key="2">
    <source>
        <dbReference type="Proteomes" id="UP000814140"/>
    </source>
</evidence>
<organism evidence="1 2">
    <name type="scientific">Artomyces pyxidatus</name>
    <dbReference type="NCBI Taxonomy" id="48021"/>
    <lineage>
        <taxon>Eukaryota</taxon>
        <taxon>Fungi</taxon>
        <taxon>Dikarya</taxon>
        <taxon>Basidiomycota</taxon>
        <taxon>Agaricomycotina</taxon>
        <taxon>Agaricomycetes</taxon>
        <taxon>Russulales</taxon>
        <taxon>Auriscalpiaceae</taxon>
        <taxon>Artomyces</taxon>
    </lineage>
</organism>
<dbReference type="Proteomes" id="UP000814140">
    <property type="component" value="Unassembled WGS sequence"/>
</dbReference>
<evidence type="ECO:0000313" key="1">
    <source>
        <dbReference type="EMBL" id="KAI0062181.1"/>
    </source>
</evidence>
<accession>A0ACB8T2E5</accession>